<organism evidence="1 2">
    <name type="scientific">Salvia divinorum</name>
    <name type="common">Maria pastora</name>
    <name type="synonym">Diviner's sage</name>
    <dbReference type="NCBI Taxonomy" id="28513"/>
    <lineage>
        <taxon>Eukaryota</taxon>
        <taxon>Viridiplantae</taxon>
        <taxon>Streptophyta</taxon>
        <taxon>Embryophyta</taxon>
        <taxon>Tracheophyta</taxon>
        <taxon>Spermatophyta</taxon>
        <taxon>Magnoliopsida</taxon>
        <taxon>eudicotyledons</taxon>
        <taxon>Gunneridae</taxon>
        <taxon>Pentapetalae</taxon>
        <taxon>asterids</taxon>
        <taxon>lamiids</taxon>
        <taxon>Lamiales</taxon>
        <taxon>Lamiaceae</taxon>
        <taxon>Nepetoideae</taxon>
        <taxon>Mentheae</taxon>
        <taxon>Salviinae</taxon>
        <taxon>Salvia</taxon>
        <taxon>Salvia subgen. Calosphace</taxon>
    </lineage>
</organism>
<evidence type="ECO:0000313" key="1">
    <source>
        <dbReference type="EMBL" id="KAL1550551.1"/>
    </source>
</evidence>
<accession>A0ABD1H2A8</accession>
<protein>
    <submittedName>
        <fullName evidence="1">Uncharacterized protein</fullName>
    </submittedName>
</protein>
<gene>
    <name evidence="1" type="ORF">AAHA92_18499</name>
</gene>
<dbReference type="PANTHER" id="PTHR34127">
    <property type="entry name" value="OS04G0405600 PROTEIN"/>
    <property type="match status" value="1"/>
</dbReference>
<keyword evidence="2" id="KW-1185">Reference proteome</keyword>
<comment type="caution">
    <text evidence="1">The sequence shown here is derived from an EMBL/GenBank/DDBJ whole genome shotgun (WGS) entry which is preliminary data.</text>
</comment>
<dbReference type="InterPro" id="IPR010765">
    <property type="entry name" value="DUF1350"/>
</dbReference>
<dbReference type="AlphaFoldDB" id="A0ABD1H2A8"/>
<evidence type="ECO:0000313" key="2">
    <source>
        <dbReference type="Proteomes" id="UP001567538"/>
    </source>
</evidence>
<dbReference type="Proteomes" id="UP001567538">
    <property type="component" value="Unassembled WGS sequence"/>
</dbReference>
<sequence>MANCVWTSTPHPTVPSSADSVSSRRFVRLCNLSFTLRPLRRRPNFEFDSAVRSYYGISRNLLIKFRDDSINETPRLAHILSTESALSSMMDMSIPSLPGDRGLPLQQSQNPKEIDLLVDVITSWMASNSGPILNS</sequence>
<dbReference type="Pfam" id="PF07082">
    <property type="entry name" value="DUF1350"/>
    <property type="match status" value="1"/>
</dbReference>
<name>A0ABD1H2A8_SALDI</name>
<dbReference type="EMBL" id="JBEAFC010000007">
    <property type="protein sequence ID" value="KAL1550551.1"/>
    <property type="molecule type" value="Genomic_DNA"/>
</dbReference>
<dbReference type="PANTHER" id="PTHR34127:SF1">
    <property type="entry name" value="OS04G0405600 PROTEIN"/>
    <property type="match status" value="1"/>
</dbReference>
<proteinExistence type="predicted"/>
<reference evidence="1 2" key="1">
    <citation type="submission" date="2024-06" db="EMBL/GenBank/DDBJ databases">
        <title>A chromosome level genome sequence of Diviner's sage (Salvia divinorum).</title>
        <authorList>
            <person name="Ford S.A."/>
            <person name="Ro D.-K."/>
            <person name="Ness R.W."/>
            <person name="Phillips M.A."/>
        </authorList>
    </citation>
    <scope>NUCLEOTIDE SEQUENCE [LARGE SCALE GENOMIC DNA]</scope>
    <source>
        <strain evidence="1">SAF-2024a</strain>
        <tissue evidence="1">Leaf</tissue>
    </source>
</reference>